<accession>A0AAE1MZX2</accession>
<evidence type="ECO:0000313" key="2">
    <source>
        <dbReference type="Proteomes" id="UP001293593"/>
    </source>
</evidence>
<dbReference type="Proteomes" id="UP001293593">
    <property type="component" value="Unassembled WGS sequence"/>
</dbReference>
<sequence>MTFSPTHYKHRRPSSPHTVNICNLPLQESFNFSRSATLSPLPKIFFDLVELFELSDDDVDGRTMISHIDEHDQQ</sequence>
<proteinExistence type="predicted"/>
<evidence type="ECO:0000313" key="1">
    <source>
        <dbReference type="EMBL" id="KAK4280332.1"/>
    </source>
</evidence>
<protein>
    <submittedName>
        <fullName evidence="1">Uncharacterized protein</fullName>
    </submittedName>
</protein>
<gene>
    <name evidence="1" type="ORF">QN277_011968</name>
</gene>
<organism evidence="1 2">
    <name type="scientific">Acacia crassicarpa</name>
    <name type="common">northern wattle</name>
    <dbReference type="NCBI Taxonomy" id="499986"/>
    <lineage>
        <taxon>Eukaryota</taxon>
        <taxon>Viridiplantae</taxon>
        <taxon>Streptophyta</taxon>
        <taxon>Embryophyta</taxon>
        <taxon>Tracheophyta</taxon>
        <taxon>Spermatophyta</taxon>
        <taxon>Magnoliopsida</taxon>
        <taxon>eudicotyledons</taxon>
        <taxon>Gunneridae</taxon>
        <taxon>Pentapetalae</taxon>
        <taxon>rosids</taxon>
        <taxon>fabids</taxon>
        <taxon>Fabales</taxon>
        <taxon>Fabaceae</taxon>
        <taxon>Caesalpinioideae</taxon>
        <taxon>mimosoid clade</taxon>
        <taxon>Acacieae</taxon>
        <taxon>Acacia</taxon>
    </lineage>
</organism>
<reference evidence="1" key="1">
    <citation type="submission" date="2023-10" db="EMBL/GenBank/DDBJ databases">
        <title>Chromosome-level genome of the transformable northern wattle, Acacia crassicarpa.</title>
        <authorList>
            <person name="Massaro I."/>
            <person name="Sinha N.R."/>
            <person name="Poethig S."/>
            <person name="Leichty A.R."/>
        </authorList>
    </citation>
    <scope>NUCLEOTIDE SEQUENCE</scope>
    <source>
        <strain evidence="1">Acra3RX</strain>
        <tissue evidence="1">Leaf</tissue>
    </source>
</reference>
<dbReference type="EMBL" id="JAWXYG010000002">
    <property type="protein sequence ID" value="KAK4280332.1"/>
    <property type="molecule type" value="Genomic_DNA"/>
</dbReference>
<name>A0AAE1MZX2_9FABA</name>
<dbReference type="AlphaFoldDB" id="A0AAE1MZX2"/>
<comment type="caution">
    <text evidence="1">The sequence shown here is derived from an EMBL/GenBank/DDBJ whole genome shotgun (WGS) entry which is preliminary data.</text>
</comment>
<keyword evidence="2" id="KW-1185">Reference proteome</keyword>